<name>S4AT94_9ACTN</name>
<dbReference type="SUPFAM" id="SSF53955">
    <property type="entry name" value="Lysozyme-like"/>
    <property type="match status" value="1"/>
</dbReference>
<dbReference type="GO" id="GO:0016787">
    <property type="term" value="F:hydrolase activity"/>
    <property type="evidence" value="ECO:0007669"/>
    <property type="project" value="UniProtKB-KW"/>
</dbReference>
<dbReference type="PROSITE" id="PS51782">
    <property type="entry name" value="LYSM"/>
    <property type="match status" value="1"/>
</dbReference>
<dbReference type="SMART" id="SM00257">
    <property type="entry name" value="LysM"/>
    <property type="match status" value="1"/>
</dbReference>
<dbReference type="PATRIC" id="fig|1286094.4.peg.2309"/>
<keyword evidence="6" id="KW-1185">Reference proteome</keyword>
<keyword evidence="3" id="KW-0732">Signal</keyword>
<evidence type="ECO:0000259" key="4">
    <source>
        <dbReference type="PROSITE" id="PS51782"/>
    </source>
</evidence>
<proteinExistence type="inferred from homology"/>
<organism evidence="5 6">
    <name type="scientific">Streptomyces aurantiacus JA 4570</name>
    <dbReference type="NCBI Taxonomy" id="1286094"/>
    <lineage>
        <taxon>Bacteria</taxon>
        <taxon>Bacillati</taxon>
        <taxon>Actinomycetota</taxon>
        <taxon>Actinomycetes</taxon>
        <taxon>Kitasatosporales</taxon>
        <taxon>Streptomycetaceae</taxon>
        <taxon>Streptomyces</taxon>
        <taxon>Streptomyces aurantiacus group</taxon>
    </lineage>
</organism>
<evidence type="ECO:0000256" key="3">
    <source>
        <dbReference type="SAM" id="SignalP"/>
    </source>
</evidence>
<dbReference type="SUPFAM" id="SSF54106">
    <property type="entry name" value="LysM domain"/>
    <property type="match status" value="1"/>
</dbReference>
<feature type="signal peptide" evidence="3">
    <location>
        <begin position="1"/>
        <end position="20"/>
    </location>
</feature>
<sequence>MTLLGAAALSLLAPSAAASAEPPRPLPGAEVTEYTYDCSRTEGPWACLAHCESNGRWDSNTGNNFYGGLQFRQSTWVEFGGLAYAPRADLATRDEQILVAQKVLRKQGWKAWPVCSRKVKEAGLDGDALAAVGITHVVRRGETLSSIARRHQVEGGWQALYRANRKTVGPFPDRLRPGTVLVIPAK</sequence>
<dbReference type="InterPro" id="IPR023346">
    <property type="entry name" value="Lysozyme-like_dom_sf"/>
</dbReference>
<dbReference type="InterPro" id="IPR018392">
    <property type="entry name" value="LysM"/>
</dbReference>
<feature type="chain" id="PRO_5004525322" description="LysM domain-containing protein" evidence="3">
    <location>
        <begin position="21"/>
        <end position="186"/>
    </location>
</feature>
<dbReference type="Gene3D" id="1.10.530.10">
    <property type="match status" value="1"/>
</dbReference>
<comment type="caution">
    <text evidence="5">The sequence shown here is derived from an EMBL/GenBank/DDBJ whole genome shotgun (WGS) entry which is preliminary data.</text>
</comment>
<gene>
    <name evidence="5" type="ORF">STRAU_2335</name>
</gene>
<dbReference type="RefSeq" id="WP_016640464.1">
    <property type="nucleotide sequence ID" value="NZ_AOPZ01000081.1"/>
</dbReference>
<evidence type="ECO:0000256" key="1">
    <source>
        <dbReference type="ARBA" id="ARBA00010830"/>
    </source>
</evidence>
<reference evidence="5 6" key="1">
    <citation type="submission" date="2013-02" db="EMBL/GenBank/DDBJ databases">
        <title>Draft Genome Sequence of Streptomyces aurantiacus, Which Produces Setomimycin.</title>
        <authorList>
            <person name="Gruening B.A."/>
            <person name="Praeg A."/>
            <person name="Erxleben A."/>
            <person name="Guenther S."/>
            <person name="Mueller M."/>
        </authorList>
    </citation>
    <scope>NUCLEOTIDE SEQUENCE [LARGE SCALE GENOMIC DNA]</scope>
    <source>
        <strain evidence="5 6">JA 4570</strain>
    </source>
</reference>
<keyword evidence="2" id="KW-0378">Hydrolase</keyword>
<dbReference type="Pfam" id="PF01476">
    <property type="entry name" value="LysM"/>
    <property type="match status" value="1"/>
</dbReference>
<dbReference type="CDD" id="cd13925">
    <property type="entry name" value="RPF"/>
    <property type="match status" value="1"/>
</dbReference>
<evidence type="ECO:0000256" key="2">
    <source>
        <dbReference type="ARBA" id="ARBA00022801"/>
    </source>
</evidence>
<feature type="domain" description="LysM" evidence="4">
    <location>
        <begin position="134"/>
        <end position="183"/>
    </location>
</feature>
<comment type="similarity">
    <text evidence="1">Belongs to the transglycosylase family. Rpf subfamily.</text>
</comment>
<protein>
    <recommendedName>
        <fullName evidence="4">LysM domain-containing protein</fullName>
    </recommendedName>
</protein>
<dbReference type="InterPro" id="IPR036779">
    <property type="entry name" value="LysM_dom_sf"/>
</dbReference>
<dbReference type="EMBL" id="AOPZ01000081">
    <property type="protein sequence ID" value="EPH44622.1"/>
    <property type="molecule type" value="Genomic_DNA"/>
</dbReference>
<dbReference type="Proteomes" id="UP000014629">
    <property type="component" value="Unassembled WGS sequence"/>
</dbReference>
<evidence type="ECO:0000313" key="5">
    <source>
        <dbReference type="EMBL" id="EPH44622.1"/>
    </source>
</evidence>
<evidence type="ECO:0000313" key="6">
    <source>
        <dbReference type="Proteomes" id="UP000014629"/>
    </source>
</evidence>
<dbReference type="CDD" id="cd00118">
    <property type="entry name" value="LysM"/>
    <property type="match status" value="1"/>
</dbReference>
<dbReference type="Pfam" id="PF06737">
    <property type="entry name" value="Transglycosylas"/>
    <property type="match status" value="1"/>
</dbReference>
<dbReference type="AlphaFoldDB" id="S4AT94"/>
<dbReference type="Gene3D" id="3.10.350.10">
    <property type="entry name" value="LysM domain"/>
    <property type="match status" value="1"/>
</dbReference>
<accession>S4AT94</accession>
<dbReference type="InterPro" id="IPR010618">
    <property type="entry name" value="RPF"/>
</dbReference>